<dbReference type="GO" id="GO:0000987">
    <property type="term" value="F:cis-regulatory region sequence-specific DNA binding"/>
    <property type="evidence" value="ECO:0007669"/>
    <property type="project" value="InterPro"/>
</dbReference>
<dbReference type="Pfam" id="PF00319">
    <property type="entry name" value="SRF-TF"/>
    <property type="match status" value="1"/>
</dbReference>
<evidence type="ECO:0000256" key="2">
    <source>
        <dbReference type="ARBA" id="ARBA00005446"/>
    </source>
</evidence>
<dbReference type="InterPro" id="IPR002100">
    <property type="entry name" value="TF_MADSbox"/>
</dbReference>
<dbReference type="PANTHER" id="PTHR13710">
    <property type="entry name" value="DNA HELICASE RECQ FAMILY MEMBER"/>
    <property type="match status" value="1"/>
</dbReference>
<evidence type="ECO:0000256" key="12">
    <source>
        <dbReference type="ARBA" id="ARBA00023242"/>
    </source>
</evidence>
<dbReference type="GO" id="GO:0006281">
    <property type="term" value="P:DNA repair"/>
    <property type="evidence" value="ECO:0007669"/>
    <property type="project" value="InterPro"/>
</dbReference>
<name>A0A7G2E5L3_ARATH</name>
<dbReference type="InterPro" id="IPR044876">
    <property type="entry name" value="HRDC_dom_sf"/>
</dbReference>
<dbReference type="SMART" id="SM00490">
    <property type="entry name" value="HELICc"/>
    <property type="match status" value="1"/>
</dbReference>
<evidence type="ECO:0000256" key="6">
    <source>
        <dbReference type="ARBA" id="ARBA00022840"/>
    </source>
</evidence>
<keyword evidence="6" id="KW-0067">ATP-binding</keyword>
<dbReference type="PRINTS" id="PR00404">
    <property type="entry name" value="MADSDOMAIN"/>
</dbReference>
<dbReference type="Pfam" id="PF00270">
    <property type="entry name" value="DEAD"/>
    <property type="match status" value="1"/>
</dbReference>
<dbReference type="GO" id="GO:0045944">
    <property type="term" value="P:positive regulation of transcription by RNA polymerase II"/>
    <property type="evidence" value="ECO:0007669"/>
    <property type="project" value="InterPro"/>
</dbReference>
<dbReference type="SUPFAM" id="SSF55455">
    <property type="entry name" value="SRF-like"/>
    <property type="match status" value="1"/>
</dbReference>
<reference evidence="22 23" key="1">
    <citation type="submission" date="2020-09" db="EMBL/GenBank/DDBJ databases">
        <authorList>
            <person name="Ashkenazy H."/>
        </authorList>
    </citation>
    <scope>NUCLEOTIDE SEQUENCE [LARGE SCALE GENOMIC DNA]</scope>
    <source>
        <strain evidence="23">cv. Cdm-0</strain>
    </source>
</reference>
<dbReference type="Gene3D" id="1.10.10.10">
    <property type="entry name" value="Winged helix-like DNA-binding domain superfamily/Winged helix DNA-binding domain"/>
    <property type="match status" value="1"/>
</dbReference>
<dbReference type="InterPro" id="IPR001650">
    <property type="entry name" value="Helicase_C-like"/>
</dbReference>
<dbReference type="Pfam" id="PF00271">
    <property type="entry name" value="Helicase_C"/>
    <property type="match status" value="1"/>
</dbReference>
<dbReference type="InterPro" id="IPR014001">
    <property type="entry name" value="Helicase_ATP-bd"/>
</dbReference>
<dbReference type="GO" id="GO:0000981">
    <property type="term" value="F:DNA-binding transcription factor activity, RNA polymerase II-specific"/>
    <property type="evidence" value="ECO:0007669"/>
    <property type="project" value="InterPro"/>
</dbReference>
<sequence length="1338" mass="149872">MVVTRGDKFAGSSLACKSMIGANKMSGSHLHEVNNSGGHFPQTNWLRLAKAFECIPSLNKFMGSNFLYSLESQKLGRDREMAARSIENIAPVAVQTLARPQIEKAWCTLINLSINNTYLRPGITPAIDDDSTSRTSSTKGSTFKVTSNADGSFYAHNHPEHSQRSVRGTAKSFDSFSSSSLGDNKIIIDKVPRVNYEVRDSVTVTNGMEMPPIKNSAHLARPVEPREVSHGEIDYDDIMEIIDVDQIAMEHCPSTCTKQPSVSKFVDIFTSRREEEQGLPPELCSNCSHGIKLGLCPEASTHVEQMKDTLLAISNEILDNSYDLGPDHVEQLHQKRLLLKKQIQQLEILIHNKERKKSQFLVSIPSHNTQYETPQTTNHEVVYGQTDSPAHVKEQGRCVTDNWNMPRDYLVSEERYGISSGSVEREQSVSEVIDVTVTESSNDKKWTSSDFPWTKNLEVYNKLVFGNHSFRPNQREIINATMSGCDVFVLMPTGGGKSLTYQLPALLCAGITLVISPLVSLIQDQIMNLLQTNISAASLSAGMEWAEQLEILQELSSEKSKYKLLYVTPEKVAKSESLLRHLEILNSRSLLARFVIDEAHCVSQWGHDFRPDYQGLGVLKQKFPNIPMLALTATATTSVKEDVVQALGLVNCVVFRQSFNRPNLWYSVVPKTNKCLEDIDKFIRENHFDECGIIYCLSRIDCEKVTEALRVFGHKAAFYHGSMDPGKRAFVQKQWSKDEINIICATVAFGMGINKPDVRFVIHHSLPKSIEGYHQECGRAGRDGQRSSCVLYYSYTDYIRVKHMISQGGLGQGQMKMGYNCKASSGRMLETNTENLLRMVSYCENEVDCRRFLQLVHLGEKFDSTNCKNTCDNCSSSKILIDKDVTVIARQLVALVKLTGERFSSAHIVEIYRGSLNQSIKRNRQDTLHLHGAGKHLTKSEASRILHYLVTEDILAEEIFVDMYHCCWGFVSGNILLFALFSLVNRSKAASLLSGGQSITMRFPSTIKVSKQRKSTANPAKVPLKQTTLPMAKAAPQDSNLSGILLTALKNLRTDIVKESPDLVMAYHIFGNATLKEISKRLPRTKEELLDINGLGKAKVSKYGDRLLETIDSTVNDHYKTRPGSGKRRRDENVNPNVAEDDDPDWSASQSHKKIEMKRIEDKNVRAVAFTKRKSGLFHKASELCLLSPGTQIAILATPLSSHSHASFYSFGHSSVDHVVSSLLHNQHPSLPTNQDNRSGLGFWWEDQAFDRMENVEELKEAVDAVSRMLNNVRLRLDDAVKSNQRDGSLVIHQEDEEVLQLGFKDTNQITKFEGEASASASLLTNVVDNLHIDDCYY</sequence>
<dbReference type="PROSITE" id="PS00690">
    <property type="entry name" value="DEAH_ATP_HELICASE"/>
    <property type="match status" value="1"/>
</dbReference>
<keyword evidence="4" id="KW-0378">Hydrolase</keyword>
<evidence type="ECO:0000256" key="8">
    <source>
        <dbReference type="ARBA" id="ARBA00023125"/>
    </source>
</evidence>
<organism evidence="22 23">
    <name type="scientific">Arabidopsis thaliana</name>
    <name type="common">Mouse-ear cress</name>
    <dbReference type="NCBI Taxonomy" id="3702"/>
    <lineage>
        <taxon>Eukaryota</taxon>
        <taxon>Viridiplantae</taxon>
        <taxon>Streptophyta</taxon>
        <taxon>Embryophyta</taxon>
        <taxon>Tracheophyta</taxon>
        <taxon>Spermatophyta</taxon>
        <taxon>Magnoliopsida</taxon>
        <taxon>eudicotyledons</taxon>
        <taxon>Gunneridae</taxon>
        <taxon>Pentapetalae</taxon>
        <taxon>rosids</taxon>
        <taxon>malvids</taxon>
        <taxon>Brassicales</taxon>
        <taxon>Brassicaceae</taxon>
        <taxon>Camelineae</taxon>
        <taxon>Arabidopsis</taxon>
    </lineage>
</organism>
<evidence type="ECO:0000256" key="16">
    <source>
        <dbReference type="SAM" id="MobiDB-lite"/>
    </source>
</evidence>
<dbReference type="Gene3D" id="3.40.1810.10">
    <property type="entry name" value="Transcription factor, MADS-box"/>
    <property type="match status" value="1"/>
</dbReference>
<dbReference type="Proteomes" id="UP000516314">
    <property type="component" value="Chromosome 1"/>
</dbReference>
<dbReference type="PROSITE" id="PS50967">
    <property type="entry name" value="HRDC"/>
    <property type="match status" value="1"/>
</dbReference>
<evidence type="ECO:0000256" key="3">
    <source>
        <dbReference type="ARBA" id="ARBA00022741"/>
    </source>
</evidence>
<dbReference type="InterPro" id="IPR004589">
    <property type="entry name" value="DNA_helicase_ATP-dep_RecQ"/>
</dbReference>
<dbReference type="InterPro" id="IPR036388">
    <property type="entry name" value="WH-like_DNA-bd_sf"/>
</dbReference>
<keyword evidence="10" id="KW-0464">Manganese</keyword>
<dbReference type="GO" id="GO:0005524">
    <property type="term" value="F:ATP binding"/>
    <property type="evidence" value="ECO:0007669"/>
    <property type="project" value="UniProtKB-KW"/>
</dbReference>
<evidence type="ECO:0000256" key="15">
    <source>
        <dbReference type="SAM" id="Coils"/>
    </source>
</evidence>
<dbReference type="GO" id="GO:0043138">
    <property type="term" value="F:3'-5' DNA helicase activity"/>
    <property type="evidence" value="ECO:0007669"/>
    <property type="project" value="UniProtKB-EC"/>
</dbReference>
<feature type="domain" description="Rhodanese" evidence="18">
    <location>
        <begin position="693"/>
        <end position="735"/>
    </location>
</feature>
<dbReference type="InterPro" id="IPR002464">
    <property type="entry name" value="DNA/RNA_helicase_DEAH_CS"/>
</dbReference>
<evidence type="ECO:0000313" key="23">
    <source>
        <dbReference type="Proteomes" id="UP000516314"/>
    </source>
</evidence>
<evidence type="ECO:0000256" key="13">
    <source>
        <dbReference type="ARBA" id="ARBA00034617"/>
    </source>
</evidence>
<evidence type="ECO:0000313" key="22">
    <source>
        <dbReference type="EMBL" id="CAD5315945.1"/>
    </source>
</evidence>
<dbReference type="FunFam" id="3.40.50.300:FF:000340">
    <property type="entry name" value="Bloom syndrome, RecQ helicase"/>
    <property type="match status" value="1"/>
</dbReference>
<dbReference type="SMART" id="SM00432">
    <property type="entry name" value="MADS"/>
    <property type="match status" value="1"/>
</dbReference>
<evidence type="ECO:0000256" key="4">
    <source>
        <dbReference type="ARBA" id="ARBA00022801"/>
    </source>
</evidence>
<proteinExistence type="inferred from homology"/>
<evidence type="ECO:0000256" key="9">
    <source>
        <dbReference type="ARBA" id="ARBA00023163"/>
    </source>
</evidence>
<dbReference type="InterPro" id="IPR001763">
    <property type="entry name" value="Rhodanese-like_dom"/>
</dbReference>
<dbReference type="InterPro" id="IPR033897">
    <property type="entry name" value="SRF-like_MADS-box"/>
</dbReference>
<keyword evidence="9" id="KW-0804">Transcription</keyword>
<dbReference type="InterPro" id="IPR027417">
    <property type="entry name" value="P-loop_NTPase"/>
</dbReference>
<dbReference type="InterPro" id="IPR011545">
    <property type="entry name" value="DEAD/DEAH_box_helicase_dom"/>
</dbReference>
<dbReference type="GO" id="GO:0070417">
    <property type="term" value="P:cellular response to cold"/>
    <property type="evidence" value="ECO:0007669"/>
    <property type="project" value="UniProtKB-ARBA"/>
</dbReference>
<feature type="domain" description="Helicase ATP-binding" evidence="20">
    <location>
        <begin position="478"/>
        <end position="653"/>
    </location>
</feature>
<dbReference type="EC" id="5.6.2.4" evidence="14"/>
<dbReference type="PROSITE" id="PS50066">
    <property type="entry name" value="MADS_BOX_2"/>
    <property type="match status" value="1"/>
</dbReference>
<comment type="subcellular location">
    <subcellularLocation>
        <location evidence="1">Nucleus</location>
    </subcellularLocation>
</comment>
<dbReference type="CDD" id="cd00266">
    <property type="entry name" value="MADS_SRF_like"/>
    <property type="match status" value="1"/>
</dbReference>
<evidence type="ECO:0000259" key="18">
    <source>
        <dbReference type="PROSITE" id="PS50206"/>
    </source>
</evidence>
<dbReference type="GO" id="GO:0006260">
    <property type="term" value="P:DNA replication"/>
    <property type="evidence" value="ECO:0007669"/>
    <property type="project" value="InterPro"/>
</dbReference>
<dbReference type="Pfam" id="PF09382">
    <property type="entry name" value="RQC"/>
    <property type="match status" value="1"/>
</dbReference>
<dbReference type="PROSITE" id="PS51194">
    <property type="entry name" value="HELICASE_CTER"/>
    <property type="match status" value="1"/>
</dbReference>
<keyword evidence="5" id="KW-0347">Helicase</keyword>
<dbReference type="PANTHER" id="PTHR13710:SF156">
    <property type="entry name" value="ATP-DEPENDENT DNA HELICASE Q-LIKE 4B"/>
    <property type="match status" value="1"/>
</dbReference>
<feature type="domain" description="HRDC" evidence="19">
    <location>
        <begin position="1039"/>
        <end position="1121"/>
    </location>
</feature>
<keyword evidence="7" id="KW-0805">Transcription regulation</keyword>
<dbReference type="SMART" id="SM00956">
    <property type="entry name" value="RQC"/>
    <property type="match status" value="1"/>
</dbReference>
<comment type="catalytic activity">
    <reaction evidence="13">
        <text>Couples ATP hydrolysis with the unwinding of duplex DNA by translocating in the 3'-5' direction.</text>
        <dbReference type="EC" id="5.6.2.4"/>
    </reaction>
</comment>
<keyword evidence="11" id="KW-0413">Isomerase</keyword>
<dbReference type="EMBL" id="LR881466">
    <property type="protein sequence ID" value="CAD5315945.1"/>
    <property type="molecule type" value="Genomic_DNA"/>
</dbReference>
<dbReference type="PROSITE" id="PS51192">
    <property type="entry name" value="HELICASE_ATP_BIND_1"/>
    <property type="match status" value="1"/>
</dbReference>
<feature type="coiled-coil region" evidence="15">
    <location>
        <begin position="329"/>
        <end position="359"/>
    </location>
</feature>
<dbReference type="GO" id="GO:0006310">
    <property type="term" value="P:DNA recombination"/>
    <property type="evidence" value="ECO:0007669"/>
    <property type="project" value="InterPro"/>
</dbReference>
<dbReference type="GO" id="GO:0016787">
    <property type="term" value="F:hydrolase activity"/>
    <property type="evidence" value="ECO:0007669"/>
    <property type="project" value="UniProtKB-KW"/>
</dbReference>
<dbReference type="SMART" id="SM00487">
    <property type="entry name" value="DEXDc"/>
    <property type="match status" value="1"/>
</dbReference>
<dbReference type="GO" id="GO:0005634">
    <property type="term" value="C:nucleus"/>
    <property type="evidence" value="ECO:0007669"/>
    <property type="project" value="UniProtKB-SubCell"/>
</dbReference>
<evidence type="ECO:0000256" key="5">
    <source>
        <dbReference type="ARBA" id="ARBA00022806"/>
    </source>
</evidence>
<dbReference type="Gene3D" id="1.10.150.80">
    <property type="entry name" value="HRDC domain"/>
    <property type="match status" value="1"/>
</dbReference>
<evidence type="ECO:0000259" key="20">
    <source>
        <dbReference type="PROSITE" id="PS51192"/>
    </source>
</evidence>
<protein>
    <recommendedName>
        <fullName evidence="14">DNA 3'-5' helicase</fullName>
        <ecNumber evidence="14">5.6.2.4</ecNumber>
    </recommendedName>
</protein>
<dbReference type="Pfam" id="PF00570">
    <property type="entry name" value="HRDC"/>
    <property type="match status" value="1"/>
</dbReference>
<evidence type="ECO:0000256" key="7">
    <source>
        <dbReference type="ARBA" id="ARBA00023015"/>
    </source>
</evidence>
<gene>
    <name evidence="22" type="ORF">AT9943_LOCUS4288</name>
</gene>
<keyword evidence="15" id="KW-0175">Coiled coil</keyword>
<dbReference type="CDD" id="cd17920">
    <property type="entry name" value="DEXHc_RecQ"/>
    <property type="match status" value="1"/>
</dbReference>
<dbReference type="InterPro" id="IPR018982">
    <property type="entry name" value="RQC_domain"/>
</dbReference>
<dbReference type="GO" id="GO:0046983">
    <property type="term" value="F:protein dimerization activity"/>
    <property type="evidence" value="ECO:0007669"/>
    <property type="project" value="InterPro"/>
</dbReference>
<evidence type="ECO:0000259" key="21">
    <source>
        <dbReference type="PROSITE" id="PS51194"/>
    </source>
</evidence>
<feature type="compositionally biased region" description="Low complexity" evidence="16">
    <location>
        <begin position="133"/>
        <end position="142"/>
    </location>
</feature>
<evidence type="ECO:0000256" key="1">
    <source>
        <dbReference type="ARBA" id="ARBA00004123"/>
    </source>
</evidence>
<dbReference type="SUPFAM" id="SSF47819">
    <property type="entry name" value="HRDC-like"/>
    <property type="match status" value="1"/>
</dbReference>
<dbReference type="PROSITE" id="PS50206">
    <property type="entry name" value="RHODANESE_3"/>
    <property type="match status" value="1"/>
</dbReference>
<dbReference type="SUPFAM" id="SSF52540">
    <property type="entry name" value="P-loop containing nucleoside triphosphate hydrolases"/>
    <property type="match status" value="2"/>
</dbReference>
<evidence type="ECO:0000259" key="17">
    <source>
        <dbReference type="PROSITE" id="PS50066"/>
    </source>
</evidence>
<dbReference type="FunFam" id="3.40.50.300:FF:000296">
    <property type="entry name" value="ATP-dependent DNA helicase RecQ"/>
    <property type="match status" value="1"/>
</dbReference>
<evidence type="ECO:0000259" key="19">
    <source>
        <dbReference type="PROSITE" id="PS50967"/>
    </source>
</evidence>
<evidence type="ECO:0000256" key="14">
    <source>
        <dbReference type="ARBA" id="ARBA00034808"/>
    </source>
</evidence>
<dbReference type="InterPro" id="IPR036879">
    <property type="entry name" value="TF_MADSbox_sf"/>
</dbReference>
<comment type="similarity">
    <text evidence="2">Belongs to the helicase family. RecQ subfamily.</text>
</comment>
<dbReference type="Pfam" id="PF16124">
    <property type="entry name" value="RecQ_Zn_bind"/>
    <property type="match status" value="1"/>
</dbReference>
<dbReference type="InterPro" id="IPR010997">
    <property type="entry name" value="HRDC-like_sf"/>
</dbReference>
<feature type="region of interest" description="Disordered" evidence="16">
    <location>
        <begin position="1116"/>
        <end position="1153"/>
    </location>
</feature>
<keyword evidence="3" id="KW-0547">Nucleotide-binding</keyword>
<keyword evidence="8" id="KW-0238">DNA-binding</keyword>
<feature type="region of interest" description="Disordered" evidence="16">
    <location>
        <begin position="124"/>
        <end position="144"/>
    </location>
</feature>
<feature type="domain" description="Helicase C-terminal" evidence="21">
    <location>
        <begin position="678"/>
        <end position="823"/>
    </location>
</feature>
<feature type="domain" description="MADS-box" evidence="17">
    <location>
        <begin position="1150"/>
        <end position="1187"/>
    </location>
</feature>
<evidence type="ECO:0000256" key="11">
    <source>
        <dbReference type="ARBA" id="ARBA00023235"/>
    </source>
</evidence>
<accession>A0A7G2E5L3</accession>
<evidence type="ECO:0000256" key="10">
    <source>
        <dbReference type="ARBA" id="ARBA00023211"/>
    </source>
</evidence>
<dbReference type="InterPro" id="IPR002121">
    <property type="entry name" value="HRDC_dom"/>
</dbReference>
<dbReference type="CDD" id="cd18794">
    <property type="entry name" value="SF2_C_RecQ"/>
    <property type="match status" value="1"/>
</dbReference>
<dbReference type="Gene3D" id="3.40.50.300">
    <property type="entry name" value="P-loop containing nucleotide triphosphate hydrolases"/>
    <property type="match status" value="2"/>
</dbReference>
<keyword evidence="12" id="KW-0539">Nucleus</keyword>
<dbReference type="NCBIfam" id="TIGR00614">
    <property type="entry name" value="recQ_fam"/>
    <property type="match status" value="1"/>
</dbReference>
<dbReference type="InterPro" id="IPR032284">
    <property type="entry name" value="RecQ_Zn-bd"/>
</dbReference>